<dbReference type="PANTHER" id="PTHR42929">
    <property type="entry name" value="INNER MEMBRANE ABC TRANSPORTER PERMEASE PROTEIN YDCU-RELATED-RELATED"/>
    <property type="match status" value="1"/>
</dbReference>
<dbReference type="RefSeq" id="WP_233133560.1">
    <property type="nucleotide sequence ID" value="NZ_NEWD01000006.1"/>
</dbReference>
<dbReference type="AlphaFoldDB" id="A0A229VZQ2"/>
<evidence type="ECO:0000256" key="4">
    <source>
        <dbReference type="ARBA" id="ARBA00022475"/>
    </source>
</evidence>
<dbReference type="CDD" id="cd06261">
    <property type="entry name" value="TM_PBP2"/>
    <property type="match status" value="1"/>
</dbReference>
<dbReference type="GO" id="GO:0005886">
    <property type="term" value="C:plasma membrane"/>
    <property type="evidence" value="ECO:0007669"/>
    <property type="project" value="UniProtKB-SubCell"/>
</dbReference>
<evidence type="ECO:0000256" key="5">
    <source>
        <dbReference type="ARBA" id="ARBA00022692"/>
    </source>
</evidence>
<keyword evidence="4" id="KW-1003">Cell membrane</keyword>
<comment type="similarity">
    <text evidence="2">Belongs to the binding-protein-dependent transport system permease family. CysTW subfamily.</text>
</comment>
<feature type="transmembrane region" description="Helical" evidence="8">
    <location>
        <begin position="204"/>
        <end position="223"/>
    </location>
</feature>
<keyword evidence="6 8" id="KW-1133">Transmembrane helix</keyword>
<dbReference type="InterPro" id="IPR000515">
    <property type="entry name" value="MetI-like"/>
</dbReference>
<evidence type="ECO:0000313" key="10">
    <source>
        <dbReference type="EMBL" id="OXN01093.1"/>
    </source>
</evidence>
<comment type="subcellular location">
    <subcellularLocation>
        <location evidence="1 8">Cell membrane</location>
        <topology evidence="1 8">Multi-pass membrane protein</topology>
    </subcellularLocation>
</comment>
<feature type="domain" description="ABC transmembrane type-1" evidence="9">
    <location>
        <begin position="129"/>
        <end position="331"/>
    </location>
</feature>
<keyword evidence="11" id="KW-1185">Reference proteome</keyword>
<keyword evidence="3 8" id="KW-0813">Transport</keyword>
<evidence type="ECO:0000256" key="1">
    <source>
        <dbReference type="ARBA" id="ARBA00004651"/>
    </source>
</evidence>
<feature type="transmembrane region" description="Helical" evidence="8">
    <location>
        <begin position="71"/>
        <end position="98"/>
    </location>
</feature>
<evidence type="ECO:0000256" key="3">
    <source>
        <dbReference type="ARBA" id="ARBA00022448"/>
    </source>
</evidence>
<dbReference type="EMBL" id="NEWD01000006">
    <property type="protein sequence ID" value="OXN01093.1"/>
    <property type="molecule type" value="Genomic_DNA"/>
</dbReference>
<evidence type="ECO:0000256" key="7">
    <source>
        <dbReference type="ARBA" id="ARBA00023136"/>
    </source>
</evidence>
<keyword evidence="5 8" id="KW-0812">Transmembrane</keyword>
<dbReference type="GO" id="GO:0055085">
    <property type="term" value="P:transmembrane transport"/>
    <property type="evidence" value="ECO:0007669"/>
    <property type="project" value="InterPro"/>
</dbReference>
<feature type="transmembrane region" description="Helical" evidence="8">
    <location>
        <begin position="133"/>
        <end position="153"/>
    </location>
</feature>
<evidence type="ECO:0000256" key="8">
    <source>
        <dbReference type="RuleBase" id="RU363032"/>
    </source>
</evidence>
<gene>
    <name evidence="10" type="ORF">Tam10B_0672</name>
</gene>
<evidence type="ECO:0000256" key="2">
    <source>
        <dbReference type="ARBA" id="ARBA00007069"/>
    </source>
</evidence>
<dbReference type="Pfam" id="PF00528">
    <property type="entry name" value="BPD_transp_1"/>
    <property type="match status" value="1"/>
</dbReference>
<reference evidence="10 11" key="1">
    <citation type="submission" date="2017-05" db="EMBL/GenBank/DDBJ databases">
        <title>Bifidobacterium vansinderenii sp. nov.</title>
        <authorList>
            <person name="Lugli G.A."/>
            <person name="Duranti S."/>
            <person name="Mangifesta M."/>
        </authorList>
    </citation>
    <scope>NUCLEOTIDE SEQUENCE [LARGE SCALE GENOMIC DNA]</scope>
    <source>
        <strain evidence="10 11">Tam10B</strain>
    </source>
</reference>
<feature type="transmembrane region" description="Helical" evidence="8">
    <location>
        <begin position="312"/>
        <end position="331"/>
    </location>
</feature>
<dbReference type="InterPro" id="IPR035906">
    <property type="entry name" value="MetI-like_sf"/>
</dbReference>
<accession>A0A229VZQ2</accession>
<dbReference type="PROSITE" id="PS50928">
    <property type="entry name" value="ABC_TM1"/>
    <property type="match status" value="1"/>
</dbReference>
<proteinExistence type="inferred from homology"/>
<dbReference type="Gene3D" id="1.10.3720.10">
    <property type="entry name" value="MetI-like"/>
    <property type="match status" value="1"/>
</dbReference>
<sequence>MAGNQGLTVSSPRRGVVGVIHTLMARRAEQETELKATVEMKADGGETASFVPVRRHAISSFLYNHPMLHRVALLALPVGWMGLVYIVALVALLVTALWSVNEYTGQVEMAWTAANIVSAFTDALYLNVTARTLFIAVLVTVVDILLAFPIAFFMARMASKRSKKVLVIMILTPLWASYLVKAYAWRSVLSGSGLADWLLRPLGITSPGYGLAAVILTEVYLWLPYVVMPIFTAFEQVPESLLEASGDLGAKSWMTIRDILLPLIVPGVVAGSIFSFSLSMGDYIAVGIVGGKTQVLGNLIYTDVGVANNTPMAAALALIPILIIGLYLTLVSRTGALKRL</sequence>
<keyword evidence="7 8" id="KW-0472">Membrane</keyword>
<evidence type="ECO:0000313" key="11">
    <source>
        <dbReference type="Proteomes" id="UP000215433"/>
    </source>
</evidence>
<organism evidence="10 11">
    <name type="scientific">Bifidobacterium vansinderenii</name>
    <dbReference type="NCBI Taxonomy" id="1984871"/>
    <lineage>
        <taxon>Bacteria</taxon>
        <taxon>Bacillati</taxon>
        <taxon>Actinomycetota</taxon>
        <taxon>Actinomycetes</taxon>
        <taxon>Bifidobacteriales</taxon>
        <taxon>Bifidobacteriaceae</taxon>
        <taxon>Bifidobacterium</taxon>
    </lineage>
</organism>
<comment type="caution">
    <text evidence="10">The sequence shown here is derived from an EMBL/GenBank/DDBJ whole genome shotgun (WGS) entry which is preliminary data.</text>
</comment>
<protein>
    <submittedName>
        <fullName evidence="10">Spermidine/putrescine ABC transporter permease</fullName>
    </submittedName>
</protein>
<evidence type="ECO:0000259" key="9">
    <source>
        <dbReference type="PROSITE" id="PS50928"/>
    </source>
</evidence>
<feature type="transmembrane region" description="Helical" evidence="8">
    <location>
        <begin position="259"/>
        <end position="278"/>
    </location>
</feature>
<feature type="transmembrane region" description="Helical" evidence="8">
    <location>
        <begin position="165"/>
        <end position="184"/>
    </location>
</feature>
<name>A0A229VZQ2_9BIFI</name>
<evidence type="ECO:0000256" key="6">
    <source>
        <dbReference type="ARBA" id="ARBA00022989"/>
    </source>
</evidence>
<dbReference type="Proteomes" id="UP000215433">
    <property type="component" value="Unassembled WGS sequence"/>
</dbReference>
<dbReference type="SUPFAM" id="SSF161098">
    <property type="entry name" value="MetI-like"/>
    <property type="match status" value="1"/>
</dbReference>
<dbReference type="PANTHER" id="PTHR42929:SF1">
    <property type="entry name" value="INNER MEMBRANE ABC TRANSPORTER PERMEASE PROTEIN YDCU-RELATED"/>
    <property type="match status" value="1"/>
</dbReference>